<dbReference type="EMBL" id="MU277189">
    <property type="protein sequence ID" value="KAI0067669.1"/>
    <property type="molecule type" value="Genomic_DNA"/>
</dbReference>
<name>A0ACB8TGS6_9AGAM</name>
<comment type="caution">
    <text evidence="1">The sequence shown here is derived from an EMBL/GenBank/DDBJ whole genome shotgun (WGS) entry which is preliminary data.</text>
</comment>
<reference evidence="1" key="2">
    <citation type="journal article" date="2022" name="New Phytol.">
        <title>Evolutionary transition to the ectomycorrhizal habit in the genomes of a hyperdiverse lineage of mushroom-forming fungi.</title>
        <authorList>
            <person name="Looney B."/>
            <person name="Miyauchi S."/>
            <person name="Morin E."/>
            <person name="Drula E."/>
            <person name="Courty P.E."/>
            <person name="Kohler A."/>
            <person name="Kuo A."/>
            <person name="LaButti K."/>
            <person name="Pangilinan J."/>
            <person name="Lipzen A."/>
            <person name="Riley R."/>
            <person name="Andreopoulos W."/>
            <person name="He G."/>
            <person name="Johnson J."/>
            <person name="Nolan M."/>
            <person name="Tritt A."/>
            <person name="Barry K.W."/>
            <person name="Grigoriev I.V."/>
            <person name="Nagy L.G."/>
            <person name="Hibbett D."/>
            <person name="Henrissat B."/>
            <person name="Matheny P.B."/>
            <person name="Labbe J."/>
            <person name="Martin F.M."/>
        </authorList>
    </citation>
    <scope>NUCLEOTIDE SEQUENCE</scope>
    <source>
        <strain evidence="1">HHB10654</strain>
    </source>
</reference>
<reference evidence="1" key="1">
    <citation type="submission" date="2021-03" db="EMBL/GenBank/DDBJ databases">
        <authorList>
            <consortium name="DOE Joint Genome Institute"/>
            <person name="Ahrendt S."/>
            <person name="Looney B.P."/>
            <person name="Miyauchi S."/>
            <person name="Morin E."/>
            <person name="Drula E."/>
            <person name="Courty P.E."/>
            <person name="Chicoki N."/>
            <person name="Fauchery L."/>
            <person name="Kohler A."/>
            <person name="Kuo A."/>
            <person name="Labutti K."/>
            <person name="Pangilinan J."/>
            <person name="Lipzen A."/>
            <person name="Riley R."/>
            <person name="Andreopoulos W."/>
            <person name="He G."/>
            <person name="Johnson J."/>
            <person name="Barry K.W."/>
            <person name="Grigoriev I.V."/>
            <person name="Nagy L."/>
            <person name="Hibbett D."/>
            <person name="Henrissat B."/>
            <person name="Matheny P.B."/>
            <person name="Labbe J."/>
            <person name="Martin F."/>
        </authorList>
    </citation>
    <scope>NUCLEOTIDE SEQUENCE</scope>
    <source>
        <strain evidence="1">HHB10654</strain>
    </source>
</reference>
<sequence length="170" mass="18163">MCPTGTNHVPLSKSPSSPTRALRAPPYPPRTPSPAPALAPHRWPCAVSLSPSPHHRHHRHHAAIATCSLPVLAVAVATVTSSSSCPTSQRSQSPPRPRHDALSACVAAASRHTSTSKPTPAQYVLRRPHIRQVVRRSLPAKICMHAMSPSKCAWAVSSAPYTTKIVVRAT</sequence>
<proteinExistence type="predicted"/>
<dbReference type="Proteomes" id="UP000814140">
    <property type="component" value="Unassembled WGS sequence"/>
</dbReference>
<keyword evidence="2" id="KW-1185">Reference proteome</keyword>
<gene>
    <name evidence="1" type="ORF">BV25DRAFT_1819080</name>
</gene>
<evidence type="ECO:0000313" key="2">
    <source>
        <dbReference type="Proteomes" id="UP000814140"/>
    </source>
</evidence>
<evidence type="ECO:0000313" key="1">
    <source>
        <dbReference type="EMBL" id="KAI0067669.1"/>
    </source>
</evidence>
<organism evidence="1 2">
    <name type="scientific">Artomyces pyxidatus</name>
    <dbReference type="NCBI Taxonomy" id="48021"/>
    <lineage>
        <taxon>Eukaryota</taxon>
        <taxon>Fungi</taxon>
        <taxon>Dikarya</taxon>
        <taxon>Basidiomycota</taxon>
        <taxon>Agaricomycotina</taxon>
        <taxon>Agaricomycetes</taxon>
        <taxon>Russulales</taxon>
        <taxon>Auriscalpiaceae</taxon>
        <taxon>Artomyces</taxon>
    </lineage>
</organism>
<protein>
    <submittedName>
        <fullName evidence="1">Uncharacterized protein</fullName>
    </submittedName>
</protein>
<accession>A0ACB8TGS6</accession>